<dbReference type="InterPro" id="IPR013099">
    <property type="entry name" value="K_chnl_dom"/>
</dbReference>
<proteinExistence type="predicted"/>
<evidence type="ECO:0000313" key="4">
    <source>
        <dbReference type="Proteomes" id="UP000199598"/>
    </source>
</evidence>
<feature type="transmembrane region" description="Helical" evidence="1">
    <location>
        <begin position="38"/>
        <end position="55"/>
    </location>
</feature>
<feature type="transmembrane region" description="Helical" evidence="1">
    <location>
        <begin position="90"/>
        <end position="110"/>
    </location>
</feature>
<organism evidence="3 4">
    <name type="scientific">Pseudovibrio ascidiaceicola</name>
    <dbReference type="NCBI Taxonomy" id="285279"/>
    <lineage>
        <taxon>Bacteria</taxon>
        <taxon>Pseudomonadati</taxon>
        <taxon>Pseudomonadota</taxon>
        <taxon>Alphaproteobacteria</taxon>
        <taxon>Hyphomicrobiales</taxon>
        <taxon>Stappiaceae</taxon>
        <taxon>Pseudovibrio</taxon>
    </lineage>
</organism>
<feature type="transmembrane region" description="Helical" evidence="1">
    <location>
        <begin position="168"/>
        <end position="188"/>
    </location>
</feature>
<feature type="transmembrane region" description="Helical" evidence="1">
    <location>
        <begin position="12"/>
        <end position="32"/>
    </location>
</feature>
<comment type="caution">
    <text evidence="3">The sequence shown here is derived from an EMBL/GenBank/DDBJ whole genome shotgun (WGS) entry which is preliminary data.</text>
</comment>
<name>A0A1I4D9K0_9HYPH</name>
<dbReference type="SUPFAM" id="SSF81324">
    <property type="entry name" value="Voltage-gated potassium channels"/>
    <property type="match status" value="1"/>
</dbReference>
<reference evidence="3 4" key="1">
    <citation type="submission" date="2016-10" db="EMBL/GenBank/DDBJ databases">
        <authorList>
            <person name="Varghese N."/>
            <person name="Submissions S."/>
        </authorList>
    </citation>
    <scope>NUCLEOTIDE SEQUENCE [LARGE SCALE GENOMIC DNA]</scope>
    <source>
        <strain evidence="3 4">DSM 16392</strain>
    </source>
</reference>
<protein>
    <submittedName>
        <fullName evidence="3">Ion channel</fullName>
    </submittedName>
</protein>
<sequence>MRSKSLKNLFDYRIEVFLFSQMLLMFGALILPGQTLEAHVFGAFYIFNIATGMLITLKKREFFRVVTILLVCSLVLAFLDTPIFPTIDPLIPQIAIYFAFHAVVAVVLIDEMLRTFEENYRVVLGVLSGYISIGMVSFFLFILIEHMNPGSFKGLPIENMDTHSQEEALMYAAFITLMTIGYGDIVPLTPIARKAAIIVGLAGQFYMVVLTAIIVGKFLKYRQPKKKD</sequence>
<dbReference type="Proteomes" id="UP000199598">
    <property type="component" value="Unassembled WGS sequence"/>
</dbReference>
<feature type="transmembrane region" description="Helical" evidence="1">
    <location>
        <begin position="122"/>
        <end position="144"/>
    </location>
</feature>
<feature type="domain" description="Potassium channel" evidence="2">
    <location>
        <begin position="169"/>
        <end position="216"/>
    </location>
</feature>
<dbReference type="RefSeq" id="WP_208860510.1">
    <property type="nucleotide sequence ID" value="NZ_FOSK01000011.1"/>
</dbReference>
<feature type="transmembrane region" description="Helical" evidence="1">
    <location>
        <begin position="195"/>
        <end position="219"/>
    </location>
</feature>
<evidence type="ECO:0000256" key="1">
    <source>
        <dbReference type="SAM" id="Phobius"/>
    </source>
</evidence>
<evidence type="ECO:0000259" key="2">
    <source>
        <dbReference type="Pfam" id="PF07885"/>
    </source>
</evidence>
<gene>
    <name evidence="3" type="ORF">SAMN04488518_11131</name>
</gene>
<dbReference type="Pfam" id="PF07885">
    <property type="entry name" value="Ion_trans_2"/>
    <property type="match status" value="1"/>
</dbReference>
<dbReference type="EMBL" id="FOSK01000011">
    <property type="protein sequence ID" value="SFK89559.1"/>
    <property type="molecule type" value="Genomic_DNA"/>
</dbReference>
<keyword evidence="1" id="KW-0812">Transmembrane</keyword>
<keyword evidence="1" id="KW-1133">Transmembrane helix</keyword>
<keyword evidence="1" id="KW-0472">Membrane</keyword>
<feature type="transmembrane region" description="Helical" evidence="1">
    <location>
        <begin position="62"/>
        <end position="84"/>
    </location>
</feature>
<dbReference type="Gene3D" id="1.10.287.70">
    <property type="match status" value="1"/>
</dbReference>
<evidence type="ECO:0000313" key="3">
    <source>
        <dbReference type="EMBL" id="SFK89559.1"/>
    </source>
</evidence>
<accession>A0A1I4D9K0</accession>
<keyword evidence="4" id="KW-1185">Reference proteome</keyword>